<evidence type="ECO:0000313" key="2">
    <source>
        <dbReference type="EMBL" id="QSB06099.1"/>
    </source>
</evidence>
<keyword evidence="1" id="KW-0732">Signal</keyword>
<accession>A0A895XRY5</accession>
<evidence type="ECO:0000313" key="3">
    <source>
        <dbReference type="Proteomes" id="UP000662939"/>
    </source>
</evidence>
<feature type="signal peptide" evidence="1">
    <location>
        <begin position="1"/>
        <end position="23"/>
    </location>
</feature>
<dbReference type="RefSeq" id="WP_213172110.1">
    <property type="nucleotide sequence ID" value="NZ_CP070496.1"/>
</dbReference>
<dbReference type="PROSITE" id="PS51257">
    <property type="entry name" value="PROKAR_LIPOPROTEIN"/>
    <property type="match status" value="1"/>
</dbReference>
<protein>
    <recommendedName>
        <fullName evidence="4">Lipoprotein</fullName>
    </recommendedName>
</protein>
<dbReference type="KEGG" id="nav:JQS30_04050"/>
<sequence length="191" mass="20993">MRLLPKRLLGAAAAAALVTTASACGFFDDSPQRSSDYNQTEAIPVMESLVAEAIEPLPDFPGFGERVWGISGCYGGLKGLDEHKEFVELKLTYYLVAEDWDEASKREGYAEVLREHWNDLGYEVDVDRTDGTGEFSRLGLTRDDGLAIAFFAGGKVGFEVYTGCIDRTDEMHYVPPVGGVAPEHDRARGFM</sequence>
<feature type="chain" id="PRO_5033980198" description="Lipoprotein" evidence="1">
    <location>
        <begin position="24"/>
        <end position="191"/>
    </location>
</feature>
<dbReference type="Proteomes" id="UP000662939">
    <property type="component" value="Chromosome"/>
</dbReference>
<evidence type="ECO:0008006" key="4">
    <source>
        <dbReference type="Google" id="ProtNLM"/>
    </source>
</evidence>
<reference evidence="2" key="1">
    <citation type="submission" date="2021-02" db="EMBL/GenBank/DDBJ databases">
        <title>Natronoglycomyces albus gen. nov., sp. nov, a haloalkaliphilic actinobacterium from a soda solonchak soil.</title>
        <authorList>
            <person name="Sorokin D.Y."/>
            <person name="Khijniak T.V."/>
            <person name="Zakharycheva A.P."/>
            <person name="Boueva O.V."/>
            <person name="Ariskina E.V."/>
            <person name="Hahnke R.L."/>
            <person name="Bunk B."/>
            <person name="Sproer C."/>
            <person name="Schumann P."/>
            <person name="Evtushenko L.I."/>
            <person name="Kublanov I.V."/>
        </authorList>
    </citation>
    <scope>NUCLEOTIDE SEQUENCE</scope>
    <source>
        <strain evidence="2">DSM 106290</strain>
    </source>
</reference>
<organism evidence="2 3">
    <name type="scientific">Natronoglycomyces albus</name>
    <dbReference type="NCBI Taxonomy" id="2811108"/>
    <lineage>
        <taxon>Bacteria</taxon>
        <taxon>Bacillati</taxon>
        <taxon>Actinomycetota</taxon>
        <taxon>Actinomycetes</taxon>
        <taxon>Glycomycetales</taxon>
        <taxon>Glycomycetaceae</taxon>
        <taxon>Natronoglycomyces</taxon>
    </lineage>
</organism>
<name>A0A895XRY5_9ACTN</name>
<gene>
    <name evidence="2" type="ORF">JQS30_04050</name>
</gene>
<keyword evidence="3" id="KW-1185">Reference proteome</keyword>
<evidence type="ECO:0000256" key="1">
    <source>
        <dbReference type="SAM" id="SignalP"/>
    </source>
</evidence>
<dbReference type="AlphaFoldDB" id="A0A895XRY5"/>
<dbReference type="EMBL" id="CP070496">
    <property type="protein sequence ID" value="QSB06099.1"/>
    <property type="molecule type" value="Genomic_DNA"/>
</dbReference>
<proteinExistence type="predicted"/>